<keyword evidence="7" id="KW-0805">Transcription regulation</keyword>
<evidence type="ECO:0000256" key="8">
    <source>
        <dbReference type="ARBA" id="ARBA00023163"/>
    </source>
</evidence>
<dbReference type="AlphaFoldDB" id="A0A5N6X0H0"/>
<organism evidence="13 14">
    <name type="scientific">Aspergillus sergii</name>
    <dbReference type="NCBI Taxonomy" id="1034303"/>
    <lineage>
        <taxon>Eukaryota</taxon>
        <taxon>Fungi</taxon>
        <taxon>Dikarya</taxon>
        <taxon>Ascomycota</taxon>
        <taxon>Pezizomycotina</taxon>
        <taxon>Eurotiomycetes</taxon>
        <taxon>Eurotiomycetidae</taxon>
        <taxon>Eurotiales</taxon>
        <taxon>Aspergillaceae</taxon>
        <taxon>Aspergillus</taxon>
        <taxon>Aspergillus subgen. Circumdati</taxon>
    </lineage>
</organism>
<dbReference type="GO" id="GO:0008270">
    <property type="term" value="F:zinc ion binding"/>
    <property type="evidence" value="ECO:0007669"/>
    <property type="project" value="UniProtKB-KW"/>
</dbReference>
<evidence type="ECO:0000313" key="13">
    <source>
        <dbReference type="EMBL" id="KAE8326392.1"/>
    </source>
</evidence>
<name>A0A5N6X0H0_9EURO</name>
<keyword evidence="5 10" id="KW-0863">Zinc-finger</keyword>
<dbReference type="InterPro" id="IPR007219">
    <property type="entry name" value="XnlR_reg_dom"/>
</dbReference>
<comment type="subcellular location">
    <subcellularLocation>
        <location evidence="1">Nucleus</location>
    </subcellularLocation>
</comment>
<dbReference type="GO" id="GO:0006351">
    <property type="term" value="P:DNA-templated transcription"/>
    <property type="evidence" value="ECO:0007669"/>
    <property type="project" value="InterPro"/>
</dbReference>
<evidence type="ECO:0000256" key="7">
    <source>
        <dbReference type="ARBA" id="ARBA00023015"/>
    </source>
</evidence>
<dbReference type="InterPro" id="IPR036236">
    <property type="entry name" value="Znf_C2H2_sf"/>
</dbReference>
<dbReference type="PANTHER" id="PTHR40626:SF7">
    <property type="entry name" value="TRANSCRIPTION FACTOR, PUTATIVE (AFU_ORTHOLOGUE AFUA_1G04110)-RELATED"/>
    <property type="match status" value="1"/>
</dbReference>
<keyword evidence="9" id="KW-0539">Nucleus</keyword>
<dbReference type="FunFam" id="3.30.160.60:FF:000744">
    <property type="entry name" value="zinc finger E-box-binding homeobox 1"/>
    <property type="match status" value="1"/>
</dbReference>
<keyword evidence="4" id="KW-0677">Repeat</keyword>
<evidence type="ECO:0000256" key="11">
    <source>
        <dbReference type="SAM" id="MobiDB-lite"/>
    </source>
</evidence>
<dbReference type="SUPFAM" id="SSF57667">
    <property type="entry name" value="beta-beta-alpha zinc fingers"/>
    <property type="match status" value="1"/>
</dbReference>
<evidence type="ECO:0000256" key="4">
    <source>
        <dbReference type="ARBA" id="ARBA00022737"/>
    </source>
</evidence>
<dbReference type="Gene3D" id="3.30.160.60">
    <property type="entry name" value="Classic Zinc Finger"/>
    <property type="match status" value="2"/>
</dbReference>
<evidence type="ECO:0000256" key="2">
    <source>
        <dbReference type="ARBA" id="ARBA00006991"/>
    </source>
</evidence>
<keyword evidence="8" id="KW-0804">Transcription</keyword>
<keyword evidence="6" id="KW-0862">Zinc</keyword>
<protein>
    <recommendedName>
        <fullName evidence="12">C2H2-type domain-containing protein</fullName>
    </recommendedName>
</protein>
<feature type="domain" description="C2H2-type" evidence="12">
    <location>
        <begin position="33"/>
        <end position="55"/>
    </location>
</feature>
<dbReference type="InterPro" id="IPR051059">
    <property type="entry name" value="VerF-like"/>
</dbReference>
<dbReference type="InterPro" id="IPR013087">
    <property type="entry name" value="Znf_C2H2_type"/>
</dbReference>
<dbReference type="PROSITE" id="PS00028">
    <property type="entry name" value="ZINC_FINGER_C2H2_1"/>
    <property type="match status" value="2"/>
</dbReference>
<evidence type="ECO:0000256" key="3">
    <source>
        <dbReference type="ARBA" id="ARBA00022723"/>
    </source>
</evidence>
<dbReference type="Pfam" id="PF04082">
    <property type="entry name" value="Fungal_trans"/>
    <property type="match status" value="1"/>
</dbReference>
<evidence type="ECO:0000256" key="5">
    <source>
        <dbReference type="ARBA" id="ARBA00022771"/>
    </source>
</evidence>
<sequence>MAQRVSCPQCNKTFSKREHLNRHRLSHTGERPFQCQICSKPFSRRDVLLRHQRGHFELASSPSHTNGARLNRKRALRDELAEVSGYETSEDVPGYAVAQQTENIVRGGPRSSPLALSPSNHAYEPSRGLSHELPVRPQTVSWDGGPTKMVPSLAAPSLSPSHVQPDGSGGYGSYPTHNQPLLPVTDQVHLSTATAPEFNRSPLMFGDIDSGTAFLDMLLGLPGGQATGTPRANTEELAIRWAENATSDRLTISPPVETRPRCYPAHVRQNVKKVQSFWSTPQRLPAETQIWYDIISGSSDNIFSRHDYEAFTESSRETQHAGNAEICLNHEIRSQLQNLKRSLLKRQCHCSSSDGQITDTCDEHYFCENFNGMFEQGLYLYLDKYQPTYPILHVPTFKPQTVHTLLLFTMCIMGMSFVKTEEAVRFIYHIYPALLDEVYIRVISTTPNASNPSAMLSHFTLAHHMLFLLVVTEGNICPTKSQMLYGYTLTAAQNIGLFHLAVGQISDTIFSATTDEHIRWKSWSRIESIKNLIIGLLLYDSSLSGIFSASPVISTSTLHVALPCDFALYRAQSPHEWMTLIQKGSSITTPTVKLSHNEFYLPTLPHQVHISCLYGIMSAILVRLTANYHRLIIGSDLGQEDWHQHIPWRIYNLDKRASSITKVVIHFIQLYDTILANSNPNCIVIWHNLCLLLTADIRLHERAAGREGPEAMQTARQAIALWAKTPAARRACLHAAQIFHTLSNWKPMDGMGFQPARCLLNSALVLALYTLVSPGTTETRHANAFDLATADIDWKIVGEEGMTDSTPEGEQSRTDDPAVNFIRFGGPVVLCGKTYFGGASYARRLLLDFASLLDEVGRHWMAKYPRLLYMIHDTMVDVDVGGEMREATT</sequence>
<keyword evidence="14" id="KW-1185">Reference proteome</keyword>
<dbReference type="GO" id="GO:0000785">
    <property type="term" value="C:chromatin"/>
    <property type="evidence" value="ECO:0007669"/>
    <property type="project" value="TreeGrafter"/>
</dbReference>
<proteinExistence type="inferred from homology"/>
<dbReference type="SMART" id="SM00355">
    <property type="entry name" value="ZnF_C2H2"/>
    <property type="match status" value="2"/>
</dbReference>
<dbReference type="Pfam" id="PF00096">
    <property type="entry name" value="zf-C2H2"/>
    <property type="match status" value="2"/>
</dbReference>
<dbReference type="PANTHER" id="PTHR40626">
    <property type="entry name" value="MIP31509P"/>
    <property type="match status" value="1"/>
</dbReference>
<dbReference type="GO" id="GO:0005634">
    <property type="term" value="C:nucleus"/>
    <property type="evidence" value="ECO:0007669"/>
    <property type="project" value="UniProtKB-SubCell"/>
</dbReference>
<evidence type="ECO:0000259" key="12">
    <source>
        <dbReference type="PROSITE" id="PS50157"/>
    </source>
</evidence>
<dbReference type="EMBL" id="ML741800">
    <property type="protein sequence ID" value="KAE8326392.1"/>
    <property type="molecule type" value="Genomic_DNA"/>
</dbReference>
<evidence type="ECO:0000256" key="1">
    <source>
        <dbReference type="ARBA" id="ARBA00004123"/>
    </source>
</evidence>
<feature type="region of interest" description="Disordered" evidence="11">
    <location>
        <begin position="105"/>
        <end position="131"/>
    </location>
</feature>
<dbReference type="GO" id="GO:0000981">
    <property type="term" value="F:DNA-binding transcription factor activity, RNA polymerase II-specific"/>
    <property type="evidence" value="ECO:0007669"/>
    <property type="project" value="InterPro"/>
</dbReference>
<evidence type="ECO:0000256" key="10">
    <source>
        <dbReference type="PROSITE-ProRule" id="PRU00042"/>
    </source>
</evidence>
<gene>
    <name evidence="13" type="ORF">BDV39DRAFT_177255</name>
</gene>
<dbReference type="FunFam" id="3.30.160.60:FF:000135">
    <property type="entry name" value="Zinc finger protein 358"/>
    <property type="match status" value="1"/>
</dbReference>
<dbReference type="Proteomes" id="UP000325945">
    <property type="component" value="Unassembled WGS sequence"/>
</dbReference>
<dbReference type="PROSITE" id="PS50157">
    <property type="entry name" value="ZINC_FINGER_C2H2_2"/>
    <property type="match status" value="2"/>
</dbReference>
<comment type="similarity">
    <text evidence="2">Belongs to the krueppel C2H2-type zinc-finger protein family.</text>
</comment>
<feature type="domain" description="C2H2-type" evidence="12">
    <location>
        <begin position="5"/>
        <end position="32"/>
    </location>
</feature>
<evidence type="ECO:0000256" key="6">
    <source>
        <dbReference type="ARBA" id="ARBA00022833"/>
    </source>
</evidence>
<evidence type="ECO:0000256" key="9">
    <source>
        <dbReference type="ARBA" id="ARBA00023242"/>
    </source>
</evidence>
<evidence type="ECO:0000313" key="14">
    <source>
        <dbReference type="Proteomes" id="UP000325945"/>
    </source>
</evidence>
<dbReference type="GO" id="GO:0000978">
    <property type="term" value="F:RNA polymerase II cis-regulatory region sequence-specific DNA binding"/>
    <property type="evidence" value="ECO:0007669"/>
    <property type="project" value="InterPro"/>
</dbReference>
<keyword evidence="3" id="KW-0479">Metal-binding</keyword>
<reference evidence="14" key="1">
    <citation type="submission" date="2019-04" db="EMBL/GenBank/DDBJ databases">
        <title>Friends and foes A comparative genomics studyof 23 Aspergillus species from section Flavi.</title>
        <authorList>
            <consortium name="DOE Joint Genome Institute"/>
            <person name="Kjaerbolling I."/>
            <person name="Vesth T."/>
            <person name="Frisvad J.C."/>
            <person name="Nybo J.L."/>
            <person name="Theobald S."/>
            <person name="Kildgaard S."/>
            <person name="Isbrandt T."/>
            <person name="Kuo A."/>
            <person name="Sato A."/>
            <person name="Lyhne E.K."/>
            <person name="Kogle M.E."/>
            <person name="Wiebenga A."/>
            <person name="Kun R.S."/>
            <person name="Lubbers R.J."/>
            <person name="Makela M.R."/>
            <person name="Barry K."/>
            <person name="Chovatia M."/>
            <person name="Clum A."/>
            <person name="Daum C."/>
            <person name="Haridas S."/>
            <person name="He G."/>
            <person name="LaButti K."/>
            <person name="Lipzen A."/>
            <person name="Mondo S."/>
            <person name="Riley R."/>
            <person name="Salamov A."/>
            <person name="Simmons B.A."/>
            <person name="Magnuson J.K."/>
            <person name="Henrissat B."/>
            <person name="Mortensen U.H."/>
            <person name="Larsen T.O."/>
            <person name="Devries R.P."/>
            <person name="Grigoriev I.V."/>
            <person name="Machida M."/>
            <person name="Baker S.E."/>
            <person name="Andersen M.R."/>
        </authorList>
    </citation>
    <scope>NUCLEOTIDE SEQUENCE [LARGE SCALE GENOMIC DNA]</scope>
    <source>
        <strain evidence="14">CBS 130017</strain>
    </source>
</reference>
<dbReference type="CDD" id="cd12148">
    <property type="entry name" value="fungal_TF_MHR"/>
    <property type="match status" value="1"/>
</dbReference>
<accession>A0A5N6X0H0</accession>